<dbReference type="Gene3D" id="3.90.870.20">
    <property type="entry name" value="Carbamoyltransferase, C-terminal domain"/>
    <property type="match status" value="1"/>
</dbReference>
<evidence type="ECO:0000259" key="2">
    <source>
        <dbReference type="Pfam" id="PF02543"/>
    </source>
</evidence>
<dbReference type="InterPro" id="IPR043129">
    <property type="entry name" value="ATPase_NBD"/>
</dbReference>
<comment type="similarity">
    <text evidence="1">Belongs to the NodU/CmcH family.</text>
</comment>
<dbReference type="InterPro" id="IPR031730">
    <property type="entry name" value="Carbam_trans_C"/>
</dbReference>
<dbReference type="SUPFAM" id="SSF53067">
    <property type="entry name" value="Actin-like ATPase domain"/>
    <property type="match status" value="1"/>
</dbReference>
<dbReference type="AlphaFoldDB" id="A0A511MCB1"/>
<accession>A0A511MCB1</accession>
<dbReference type="CDD" id="cd24098">
    <property type="entry name" value="ASKHA_NBD_TobZ_N"/>
    <property type="match status" value="1"/>
</dbReference>
<dbReference type="PANTHER" id="PTHR34847:SF1">
    <property type="entry name" value="NODULATION PROTEIN U"/>
    <property type="match status" value="1"/>
</dbReference>
<gene>
    <name evidence="4" type="ORF">NN4_27480</name>
</gene>
<dbReference type="Pfam" id="PF16861">
    <property type="entry name" value="Carbam_trans_C"/>
    <property type="match status" value="1"/>
</dbReference>
<keyword evidence="5" id="KW-1185">Reference proteome</keyword>
<dbReference type="GO" id="GO:0003824">
    <property type="term" value="F:catalytic activity"/>
    <property type="evidence" value="ECO:0007669"/>
    <property type="project" value="InterPro"/>
</dbReference>
<dbReference type="Proteomes" id="UP000321424">
    <property type="component" value="Unassembled WGS sequence"/>
</dbReference>
<proteinExistence type="inferred from homology"/>
<dbReference type="InterPro" id="IPR038152">
    <property type="entry name" value="Carbam_trans_C_sf"/>
</dbReference>
<feature type="domain" description="Carbamoyltransferase C-terminal" evidence="3">
    <location>
        <begin position="415"/>
        <end position="589"/>
    </location>
</feature>
<evidence type="ECO:0000259" key="3">
    <source>
        <dbReference type="Pfam" id="PF16861"/>
    </source>
</evidence>
<dbReference type="EMBL" id="BJXA01000014">
    <property type="protein sequence ID" value="GEM38229.1"/>
    <property type="molecule type" value="Genomic_DNA"/>
</dbReference>
<evidence type="ECO:0000313" key="4">
    <source>
        <dbReference type="EMBL" id="GEM38229.1"/>
    </source>
</evidence>
<name>A0A511MCB1_9NOCA</name>
<dbReference type="InterPro" id="IPR051338">
    <property type="entry name" value="NodU/CmcH_Carbamoyltrnsfr"/>
</dbReference>
<feature type="domain" description="Carbamoyltransferase" evidence="2">
    <location>
        <begin position="20"/>
        <end position="71"/>
    </location>
</feature>
<evidence type="ECO:0000313" key="5">
    <source>
        <dbReference type="Proteomes" id="UP000321424"/>
    </source>
</evidence>
<evidence type="ECO:0000256" key="1">
    <source>
        <dbReference type="ARBA" id="ARBA00006129"/>
    </source>
</evidence>
<feature type="domain" description="Carbamoyltransferase" evidence="2">
    <location>
        <begin position="102"/>
        <end position="360"/>
    </location>
</feature>
<evidence type="ECO:0008006" key="6">
    <source>
        <dbReference type="Google" id="ProtNLM"/>
    </source>
</evidence>
<dbReference type="Gene3D" id="3.30.420.40">
    <property type="match status" value="2"/>
</dbReference>
<dbReference type="PANTHER" id="PTHR34847">
    <property type="entry name" value="NODULATION PROTEIN U"/>
    <property type="match status" value="1"/>
</dbReference>
<protein>
    <recommendedName>
        <fullName evidence="6">Carbamoyltransferase</fullName>
    </recommendedName>
</protein>
<reference evidence="4 5" key="1">
    <citation type="submission" date="2019-07" db="EMBL/GenBank/DDBJ databases">
        <title>Whole genome shotgun sequence of Nocardia ninae NBRC 108245.</title>
        <authorList>
            <person name="Hosoyama A."/>
            <person name="Uohara A."/>
            <person name="Ohji S."/>
            <person name="Ichikawa N."/>
        </authorList>
    </citation>
    <scope>NUCLEOTIDE SEQUENCE [LARGE SCALE GENOMIC DNA]</scope>
    <source>
        <strain evidence="4 5">NBRC 108245</strain>
    </source>
</reference>
<dbReference type="Pfam" id="PF02543">
    <property type="entry name" value="Carbam_trans_N"/>
    <property type="match status" value="2"/>
</dbReference>
<organism evidence="4 5">
    <name type="scientific">Nocardia ninae NBRC 108245</name>
    <dbReference type="NCBI Taxonomy" id="1210091"/>
    <lineage>
        <taxon>Bacteria</taxon>
        <taxon>Bacillati</taxon>
        <taxon>Actinomycetota</taxon>
        <taxon>Actinomycetes</taxon>
        <taxon>Mycobacteriales</taxon>
        <taxon>Nocardiaceae</taxon>
        <taxon>Nocardia</taxon>
    </lineage>
</organism>
<dbReference type="RefSeq" id="WP_186818396.1">
    <property type="nucleotide sequence ID" value="NZ_BJXA01000014.1"/>
</dbReference>
<comment type="caution">
    <text evidence="4">The sequence shown here is derived from an EMBL/GenBank/DDBJ whole genome shotgun (WGS) entry which is preliminary data.</text>
</comment>
<dbReference type="InterPro" id="IPR003696">
    <property type="entry name" value="Carbtransf_dom"/>
</dbReference>
<sequence>MPEVVLGVNLTRTSDGIPLDDGAAALLEDGVVTVAIAEERLVRRKHAGGVVNAVRYCLATRGLELHDVDRVAVSLCCDLPPEPAMALSQLRSEGLAVREDQLVVVPSHHLSHAASAFYPSPFEDAVVIVADNEGTIIGDRTRTHYWHNRLERTSVFIGRGTELQLLRRYGDEPGQLSLGATYNHFIKWLGFRTHHEAGQVMALAAYGSGKLSSVEIFTSINDGFRCLLQPALLTNQVEEHKTGPPDEFDIEAARLLQADAVRALIMEQSGIDIGAGRSSCYEPDQTQCDVAELIQSELQHALVELVRSTIDETGIQRVCLAGGVALNCVANTMIAQLNEIEELYIQPAAGDVGQPLGNALLAYHHTKRRPRHWTMPTCALGRSYPTSEVDAVLERCSDRIATETIDDPAATAALLLTQQLTIGWFSGGSEFGPRGLGRRSVLGDPRSAETKTRLDNLHKLRAPFRPYAPSVLAEEVSAWFDVDDRFTRTAAQPMSAMLVAPKLREDRSHLVPAVAFTDGTARLQAVTAHENPLYYRLIRHFARLTGIPMVLNTSFNASGDPVVETPEDAIESMLKMRLDALIIDRRLVRAKG</sequence>